<sequence>MTSMRILKHTGLAAAAALTTLATPIHAEGTNDMTPVQKDVLSLIQSMTYSFEKGDIDAVMQTYEPAQSIAFEPGQPVSDSALSRKLFQEFQSLSPKFSYSGHEVIVEGDIAVHIAPWQMTGTAPDGKAVTGEGLSVAVLRRQPDGSWKMVIDNPHGSRLLTTAE</sequence>
<dbReference type="InterPro" id="IPR037401">
    <property type="entry name" value="SnoaL-like"/>
</dbReference>
<name>A0ABT0GY87_9HYPH</name>
<dbReference type="Gene3D" id="3.10.450.50">
    <property type="match status" value="1"/>
</dbReference>
<feature type="chain" id="PRO_5047135385" evidence="1">
    <location>
        <begin position="28"/>
        <end position="164"/>
    </location>
</feature>
<evidence type="ECO:0000259" key="2">
    <source>
        <dbReference type="Pfam" id="PF12680"/>
    </source>
</evidence>
<evidence type="ECO:0000313" key="3">
    <source>
        <dbReference type="EMBL" id="MCK7613783.1"/>
    </source>
</evidence>
<reference evidence="3" key="1">
    <citation type="submission" date="2022-04" db="EMBL/GenBank/DDBJ databases">
        <title>Roseibium sp. CAU 1639 isolated from mud.</title>
        <authorList>
            <person name="Kim W."/>
        </authorList>
    </citation>
    <scope>NUCLEOTIDE SEQUENCE</scope>
    <source>
        <strain evidence="3">CAU 1639</strain>
    </source>
</reference>
<evidence type="ECO:0000313" key="4">
    <source>
        <dbReference type="Proteomes" id="UP001431221"/>
    </source>
</evidence>
<dbReference type="EMBL" id="JALNMJ010000011">
    <property type="protein sequence ID" value="MCK7613783.1"/>
    <property type="molecule type" value="Genomic_DNA"/>
</dbReference>
<protein>
    <submittedName>
        <fullName evidence="3">Nuclear transport factor 2 family protein</fullName>
    </submittedName>
</protein>
<evidence type="ECO:0000256" key="1">
    <source>
        <dbReference type="SAM" id="SignalP"/>
    </source>
</evidence>
<dbReference type="Pfam" id="PF12680">
    <property type="entry name" value="SnoaL_2"/>
    <property type="match status" value="1"/>
</dbReference>
<dbReference type="RefSeq" id="WP_248155990.1">
    <property type="nucleotide sequence ID" value="NZ_JALNMJ010000011.1"/>
</dbReference>
<keyword evidence="1" id="KW-0732">Signal</keyword>
<proteinExistence type="predicted"/>
<keyword evidence="4" id="KW-1185">Reference proteome</keyword>
<comment type="caution">
    <text evidence="3">The sequence shown here is derived from an EMBL/GenBank/DDBJ whole genome shotgun (WGS) entry which is preliminary data.</text>
</comment>
<dbReference type="SUPFAM" id="SSF54427">
    <property type="entry name" value="NTF2-like"/>
    <property type="match status" value="1"/>
</dbReference>
<gene>
    <name evidence="3" type="ORF">M0H32_16570</name>
</gene>
<dbReference type="InterPro" id="IPR032710">
    <property type="entry name" value="NTF2-like_dom_sf"/>
</dbReference>
<organism evidence="3 4">
    <name type="scientific">Roseibium sediminicola</name>
    <dbReference type="NCBI Taxonomy" id="2933272"/>
    <lineage>
        <taxon>Bacteria</taxon>
        <taxon>Pseudomonadati</taxon>
        <taxon>Pseudomonadota</taxon>
        <taxon>Alphaproteobacteria</taxon>
        <taxon>Hyphomicrobiales</taxon>
        <taxon>Stappiaceae</taxon>
        <taxon>Roseibium</taxon>
    </lineage>
</organism>
<accession>A0ABT0GY87</accession>
<dbReference type="Proteomes" id="UP001431221">
    <property type="component" value="Unassembled WGS sequence"/>
</dbReference>
<feature type="domain" description="SnoaL-like" evidence="2">
    <location>
        <begin position="50"/>
        <end position="139"/>
    </location>
</feature>
<feature type="signal peptide" evidence="1">
    <location>
        <begin position="1"/>
        <end position="27"/>
    </location>
</feature>